<dbReference type="Gene3D" id="3.10.450.710">
    <property type="entry name" value="Tgt2/MlaC"/>
    <property type="match status" value="1"/>
</dbReference>
<evidence type="ECO:0000313" key="1">
    <source>
        <dbReference type="EMBL" id="WNM61520.1"/>
    </source>
</evidence>
<dbReference type="Pfam" id="PF05494">
    <property type="entry name" value="MlaC"/>
    <property type="match status" value="1"/>
</dbReference>
<accession>A0AA96GJS5</accession>
<dbReference type="InterPro" id="IPR042245">
    <property type="entry name" value="Tgt2/MlaC_sf"/>
</dbReference>
<dbReference type="InterPro" id="IPR008869">
    <property type="entry name" value="MlaC/ttg2D"/>
</dbReference>
<dbReference type="AlphaFoldDB" id="A0AA96GJS5"/>
<dbReference type="EMBL" id="CP116968">
    <property type="protein sequence ID" value="WNM61520.1"/>
    <property type="molecule type" value="Genomic_DNA"/>
</dbReference>
<dbReference type="PANTHER" id="PTHR36573:SF1">
    <property type="entry name" value="INTERMEMBRANE PHOSPHOLIPID TRANSPORT SYSTEM BINDING PROTEIN MLAC"/>
    <property type="match status" value="1"/>
</dbReference>
<proteinExistence type="predicted"/>
<dbReference type="PANTHER" id="PTHR36573">
    <property type="entry name" value="INTERMEMBRANE PHOSPHOLIPID TRANSPORT SYSTEM BINDING PROTEIN MLAC"/>
    <property type="match status" value="1"/>
</dbReference>
<dbReference type="PIRSF" id="PIRSF004649">
    <property type="entry name" value="MlaC"/>
    <property type="match status" value="1"/>
</dbReference>
<reference evidence="1 2" key="1">
    <citation type="submission" date="2023-01" db="EMBL/GenBank/DDBJ databases">
        <title>Cultivation and genomic characterization of new, ubiquitous marine nitrite-oxidizing bacteria from the Nitrospirales.</title>
        <authorList>
            <person name="Mueller A.J."/>
            <person name="Daebeler A."/>
            <person name="Herbold C.W."/>
            <person name="Kirkegaard R.H."/>
            <person name="Daims H."/>
        </authorList>
    </citation>
    <scope>NUCLEOTIDE SEQUENCE [LARGE SCALE GENOMIC DNA]</scope>
    <source>
        <strain evidence="1 2">DK</strain>
    </source>
</reference>
<organism evidence="1 2">
    <name type="scientific">Candidatus Nitrospira neomarina</name>
    <dbReference type="NCBI Taxonomy" id="3020899"/>
    <lineage>
        <taxon>Bacteria</taxon>
        <taxon>Pseudomonadati</taxon>
        <taxon>Nitrospirota</taxon>
        <taxon>Nitrospiria</taxon>
        <taxon>Nitrospirales</taxon>
        <taxon>Nitrospiraceae</taxon>
        <taxon>Nitrospira</taxon>
    </lineage>
</organism>
<gene>
    <name evidence="1" type="ORF">PQG83_17435</name>
</gene>
<name>A0AA96GJS5_9BACT</name>
<evidence type="ECO:0000313" key="2">
    <source>
        <dbReference type="Proteomes" id="UP001302494"/>
    </source>
</evidence>
<dbReference type="KEGG" id="nneo:PQG83_17435"/>
<dbReference type="RefSeq" id="WP_312743794.1">
    <property type="nucleotide sequence ID" value="NZ_CP116968.1"/>
</dbReference>
<dbReference type="Proteomes" id="UP001302494">
    <property type="component" value="Chromosome"/>
</dbReference>
<protein>
    <submittedName>
        <fullName evidence="1">ABC transporter substrate-binding protein</fullName>
    </submittedName>
</protein>
<sequence length="184" mass="20858">MTAAWGGGTPTGAVKETVDQVFVVLRDQALKDPSRETERRAKLEEIIGKRFDYAEMAKRTLASQWKGLSTDQQQEFVTLFQQFLANSYVGNVDGYSGEEVEYLKEREKGEFAEVQTKVVSPKVQIPLDYRLLQKNGEWRVYDVVIDGVSLMKNYRGQFSRIINSSSFEALLEKLRSKADLGTSS</sequence>
<keyword evidence="2" id="KW-1185">Reference proteome</keyword>